<gene>
    <name evidence="1" type="ORF">R3P96_21335</name>
</gene>
<reference evidence="1 2" key="1">
    <citation type="submission" date="2023-10" db="EMBL/GenBank/DDBJ databases">
        <title>Development of a sustainable strategy for remediation of hydrocarbon-contaminated territories based on the waste exchange concept.</title>
        <authorList>
            <person name="Krivoruchko A."/>
        </authorList>
    </citation>
    <scope>NUCLEOTIDE SEQUENCE [LARGE SCALE GENOMIC DNA]</scope>
    <source>
        <strain evidence="1 2">IEGM 1323</strain>
    </source>
</reference>
<dbReference type="Proteomes" id="UP001185755">
    <property type="component" value="Unassembled WGS sequence"/>
</dbReference>
<accession>A0ABU4BI62</accession>
<name>A0ABU4BI62_9NOCA</name>
<comment type="caution">
    <text evidence="1">The sequence shown here is derived from an EMBL/GenBank/DDBJ whole genome shotgun (WGS) entry which is preliminary data.</text>
</comment>
<proteinExistence type="predicted"/>
<dbReference type="RefSeq" id="WP_317566008.1">
    <property type="nucleotide sequence ID" value="NZ_JAWLJX010000009.1"/>
</dbReference>
<protein>
    <submittedName>
        <fullName evidence="1">Uncharacterized protein</fullName>
    </submittedName>
</protein>
<organism evidence="1 2">
    <name type="scientific">Rhodococcoides yunnanense</name>
    <dbReference type="NCBI Taxonomy" id="278209"/>
    <lineage>
        <taxon>Bacteria</taxon>
        <taxon>Bacillati</taxon>
        <taxon>Actinomycetota</taxon>
        <taxon>Actinomycetes</taxon>
        <taxon>Mycobacteriales</taxon>
        <taxon>Nocardiaceae</taxon>
        <taxon>Rhodococcoides</taxon>
    </lineage>
</organism>
<sequence>MKNILGSLIEELSQFENDDVIRWACPVPFFGDLPNARIATVGINPSNREFADSSGKELRVEDRRLATLNSLGLFSWDQASEAEVTAVSSACRQYFDHNPYAQWFNVLDRLLGCAGYSYYGGEACHLDLVAYATRTKWGLLSAATRERMLADGRASLASLLRDSRLETLVLNGRSVVREFEQMARTEFSRVKVDGWELPRATGRAVDGYRYEQKISSIDDFDLGREISVIGYNHNLQSSFGVTKVVMEGIGRELGEGIRGFATCS</sequence>
<evidence type="ECO:0000313" key="1">
    <source>
        <dbReference type="EMBL" id="MDV6263890.1"/>
    </source>
</evidence>
<keyword evidence="2" id="KW-1185">Reference proteome</keyword>
<evidence type="ECO:0000313" key="2">
    <source>
        <dbReference type="Proteomes" id="UP001185755"/>
    </source>
</evidence>
<dbReference type="EMBL" id="JAWLJX010000009">
    <property type="protein sequence ID" value="MDV6263890.1"/>
    <property type="molecule type" value="Genomic_DNA"/>
</dbReference>